<accession>A0A8H3E1A0</accession>
<feature type="region of interest" description="Disordered" evidence="2">
    <location>
        <begin position="133"/>
        <end position="178"/>
    </location>
</feature>
<keyword evidence="1" id="KW-0175">Coiled coil</keyword>
<dbReference type="Pfam" id="PF14200">
    <property type="entry name" value="RicinB_lectin_2"/>
    <property type="match status" value="1"/>
</dbReference>
<evidence type="ECO:0000313" key="5">
    <source>
        <dbReference type="Proteomes" id="UP000663827"/>
    </source>
</evidence>
<feature type="domain" description="Ricin B lectin" evidence="3">
    <location>
        <begin position="4"/>
        <end position="66"/>
    </location>
</feature>
<dbReference type="SUPFAM" id="SSF50370">
    <property type="entry name" value="Ricin B-like lectins"/>
    <property type="match status" value="1"/>
</dbReference>
<dbReference type="AlphaFoldDB" id="A0A8H3E1A0"/>
<evidence type="ECO:0000256" key="1">
    <source>
        <dbReference type="SAM" id="Coils"/>
    </source>
</evidence>
<name>A0A8H3E1A0_9AGAM</name>
<dbReference type="InterPro" id="IPR000772">
    <property type="entry name" value="Ricin_B_lectin"/>
</dbReference>
<comment type="caution">
    <text evidence="4">The sequence shown here is derived from an EMBL/GenBank/DDBJ whole genome shotgun (WGS) entry which is preliminary data.</text>
</comment>
<feature type="coiled-coil region" evidence="1">
    <location>
        <begin position="184"/>
        <end position="243"/>
    </location>
</feature>
<dbReference type="EMBL" id="CAJNJQ010001507">
    <property type="protein sequence ID" value="CAE7140717.1"/>
    <property type="molecule type" value="Genomic_DNA"/>
</dbReference>
<protein>
    <recommendedName>
        <fullName evidence="3">Ricin B lectin domain-containing protein</fullName>
    </recommendedName>
</protein>
<organism evidence="4 5">
    <name type="scientific">Rhizoctonia solani</name>
    <dbReference type="NCBI Taxonomy" id="456999"/>
    <lineage>
        <taxon>Eukaryota</taxon>
        <taxon>Fungi</taxon>
        <taxon>Dikarya</taxon>
        <taxon>Basidiomycota</taxon>
        <taxon>Agaricomycotina</taxon>
        <taxon>Agaricomycetes</taxon>
        <taxon>Cantharellales</taxon>
        <taxon>Ceratobasidiaceae</taxon>
        <taxon>Rhizoctonia</taxon>
    </lineage>
</organism>
<reference evidence="4" key="1">
    <citation type="submission" date="2021-01" db="EMBL/GenBank/DDBJ databases">
        <authorList>
            <person name="Kaushik A."/>
        </authorList>
    </citation>
    <scope>NUCLEOTIDE SEQUENCE</scope>
    <source>
        <strain evidence="4">AG5</strain>
    </source>
</reference>
<evidence type="ECO:0000313" key="4">
    <source>
        <dbReference type="EMBL" id="CAE7140717.1"/>
    </source>
</evidence>
<proteinExistence type="predicted"/>
<sequence>MANVEPGIYRIVNLARNKALRVPNESPDTIASWHAQDESNQKWLVQRISGGYRFKNCGHGRYLSVHDTQCNSRVHHGLPTTWKIIPRAPGGYLIQLETIDRVLDLHDRGEVYIWPANDAEPQKAWKFEKLGPEAGGELGEVTDDTSSGKAGGDPGGDKPPFGNDGSPQRGPPPPSLSPIHEIQVAQQAKEIQSLQEQLFEKEQEMERLRTELELIRSQESSQVMLLSERVVQLEELVERLFEQESKRPNNAA</sequence>
<dbReference type="Proteomes" id="UP000663827">
    <property type="component" value="Unassembled WGS sequence"/>
</dbReference>
<feature type="compositionally biased region" description="Low complexity" evidence="2">
    <location>
        <begin position="158"/>
        <end position="168"/>
    </location>
</feature>
<dbReference type="Gene3D" id="2.80.10.50">
    <property type="match status" value="1"/>
</dbReference>
<evidence type="ECO:0000256" key="2">
    <source>
        <dbReference type="SAM" id="MobiDB-lite"/>
    </source>
</evidence>
<evidence type="ECO:0000259" key="3">
    <source>
        <dbReference type="Pfam" id="PF14200"/>
    </source>
</evidence>
<gene>
    <name evidence="4" type="ORF">RDB_LOCUS74980</name>
</gene>
<dbReference type="InterPro" id="IPR035992">
    <property type="entry name" value="Ricin_B-like_lectins"/>
</dbReference>